<evidence type="ECO:0000313" key="2">
    <source>
        <dbReference type="Proteomes" id="UP000433309"/>
    </source>
</evidence>
<accession>A0A6I2LBY8</accession>
<sequence>MKLVQAPEYGTQTITPPTSDTAPVSEIVVAGLATGKFVGGAIFEAALKWHEHVLLFLTDDVPFEEGLNIYLLDANLEVVDEAHMYHMYASGVFSDLDLTQSDSIRFCFFGSGAYTLTLFPQKRFMLPVISDPIGVHRPFRFYRRFKISSRPLPETV</sequence>
<name>A0A6I2LBY8_9BURK</name>
<gene>
    <name evidence="1" type="ORF">GJ699_30550</name>
</gene>
<dbReference type="AlphaFoldDB" id="A0A6I2LBY8"/>
<dbReference type="Proteomes" id="UP000433309">
    <property type="component" value="Unassembled WGS sequence"/>
</dbReference>
<comment type="caution">
    <text evidence="1">The sequence shown here is derived from an EMBL/GenBank/DDBJ whole genome shotgun (WGS) entry which is preliminary data.</text>
</comment>
<keyword evidence="2" id="KW-1185">Reference proteome</keyword>
<proteinExistence type="predicted"/>
<organism evidence="1 2">
    <name type="scientific">Duganella guangzhouensis</name>
    <dbReference type="NCBI Taxonomy" id="2666084"/>
    <lineage>
        <taxon>Bacteria</taxon>
        <taxon>Pseudomonadati</taxon>
        <taxon>Pseudomonadota</taxon>
        <taxon>Betaproteobacteria</taxon>
        <taxon>Burkholderiales</taxon>
        <taxon>Oxalobacteraceae</taxon>
        <taxon>Telluria group</taxon>
        <taxon>Duganella</taxon>
    </lineage>
</organism>
<dbReference type="EMBL" id="WKJK01000025">
    <property type="protein sequence ID" value="MRW94324.1"/>
    <property type="molecule type" value="Genomic_DNA"/>
</dbReference>
<protein>
    <submittedName>
        <fullName evidence="1">Uncharacterized protein</fullName>
    </submittedName>
</protein>
<reference evidence="1 2" key="1">
    <citation type="submission" date="2019-11" db="EMBL/GenBank/DDBJ databases">
        <title>Novel species isolated from a subtropical stream in China.</title>
        <authorList>
            <person name="Lu H."/>
        </authorList>
    </citation>
    <scope>NUCLEOTIDE SEQUENCE [LARGE SCALE GENOMIC DNA]</scope>
    <source>
        <strain evidence="1 2">FT80W</strain>
    </source>
</reference>
<evidence type="ECO:0000313" key="1">
    <source>
        <dbReference type="EMBL" id="MRW94324.1"/>
    </source>
</evidence>
<dbReference type="RefSeq" id="WP_154383200.1">
    <property type="nucleotide sequence ID" value="NZ_WKJK01000025.1"/>
</dbReference>